<feature type="domain" description="Beta-defensin" evidence="7">
    <location>
        <begin position="42"/>
        <end position="73"/>
    </location>
</feature>
<dbReference type="Proteomes" id="UP000694910">
    <property type="component" value="Unplaced"/>
</dbReference>
<comment type="subcellular location">
    <subcellularLocation>
        <location evidence="1 6">Secreted</location>
    </subcellularLocation>
</comment>
<dbReference type="InterPro" id="IPR025933">
    <property type="entry name" value="Beta_defensin_dom"/>
</dbReference>
<keyword evidence="3 6" id="KW-0964">Secreted</keyword>
<feature type="chain" id="PRO_5044994393" description="Beta-defensin" evidence="6">
    <location>
        <begin position="24"/>
        <end position="79"/>
    </location>
</feature>
<feature type="signal peptide" evidence="6">
    <location>
        <begin position="1"/>
        <end position="23"/>
    </location>
</feature>
<comment type="function">
    <text evidence="6">Has antibacterial activity.</text>
</comment>
<name>A0ABM1DGF5_CERSS</name>
<sequence>MPGAMRIFFLIFVALILLAQIFSDALTGRSENQRLSCQRQLRCLKLDGRCEVECPSFEVKIGDCRAELTTFCCKKRKNH</sequence>
<proteinExistence type="inferred from homology"/>
<comment type="similarity">
    <text evidence="2 6">Belongs to the beta-defensin family.</text>
</comment>
<keyword evidence="4 6" id="KW-0732">Signal</keyword>
<organism evidence="8 9">
    <name type="scientific">Ceratotherium simum simum</name>
    <name type="common">Southern white rhinoceros</name>
    <dbReference type="NCBI Taxonomy" id="73337"/>
    <lineage>
        <taxon>Eukaryota</taxon>
        <taxon>Metazoa</taxon>
        <taxon>Chordata</taxon>
        <taxon>Craniata</taxon>
        <taxon>Vertebrata</taxon>
        <taxon>Euteleostomi</taxon>
        <taxon>Mammalia</taxon>
        <taxon>Eutheria</taxon>
        <taxon>Laurasiatheria</taxon>
        <taxon>Perissodactyla</taxon>
        <taxon>Rhinocerotidae</taxon>
        <taxon>Ceratotherium</taxon>
    </lineage>
</organism>
<keyword evidence="6" id="KW-0929">Antimicrobial</keyword>
<evidence type="ECO:0000259" key="7">
    <source>
        <dbReference type="Pfam" id="PF13841"/>
    </source>
</evidence>
<evidence type="ECO:0000256" key="5">
    <source>
        <dbReference type="ARBA" id="ARBA00023157"/>
    </source>
</evidence>
<evidence type="ECO:0000256" key="6">
    <source>
        <dbReference type="RuleBase" id="RU231113"/>
    </source>
</evidence>
<gene>
    <name evidence="9" type="primary">LOC106803546</name>
</gene>
<evidence type="ECO:0000313" key="8">
    <source>
        <dbReference type="Proteomes" id="UP000694910"/>
    </source>
</evidence>
<evidence type="ECO:0000256" key="4">
    <source>
        <dbReference type="ARBA" id="ARBA00022729"/>
    </source>
</evidence>
<keyword evidence="5" id="KW-1015">Disulfide bond</keyword>
<accession>A0ABM1DGF5</accession>
<keyword evidence="8" id="KW-1185">Reference proteome</keyword>
<evidence type="ECO:0000256" key="3">
    <source>
        <dbReference type="ARBA" id="ARBA00022525"/>
    </source>
</evidence>
<dbReference type="Pfam" id="PF13841">
    <property type="entry name" value="Defensin_beta_2"/>
    <property type="match status" value="1"/>
</dbReference>
<evidence type="ECO:0000313" key="9">
    <source>
        <dbReference type="RefSeq" id="XP_014650886.1"/>
    </source>
</evidence>
<keyword evidence="6" id="KW-0211">Defensin</keyword>
<reference evidence="9" key="1">
    <citation type="submission" date="2025-08" db="UniProtKB">
        <authorList>
            <consortium name="RefSeq"/>
        </authorList>
    </citation>
    <scope>IDENTIFICATION</scope>
</reference>
<evidence type="ECO:0000256" key="2">
    <source>
        <dbReference type="ARBA" id="ARBA00007371"/>
    </source>
</evidence>
<keyword evidence="6" id="KW-0044">Antibiotic</keyword>
<dbReference type="GeneID" id="106803546"/>
<evidence type="ECO:0000256" key="1">
    <source>
        <dbReference type="ARBA" id="ARBA00004613"/>
    </source>
</evidence>
<dbReference type="RefSeq" id="XP_014650886.1">
    <property type="nucleotide sequence ID" value="XM_014795400.1"/>
</dbReference>
<protein>
    <recommendedName>
        <fullName evidence="6">Beta-defensin</fullName>
    </recommendedName>
</protein>